<evidence type="ECO:0000313" key="1">
    <source>
        <dbReference type="EMBL" id="BDQ63974.1"/>
    </source>
</evidence>
<sequence length="187" mass="21652">MAKFQNVFKEASRRMKNFKARGFIPSGSKYVFQDFVNEVSAENRGENYTGAYTKNAYNQAYGSNIDYDSSETFQEIQQGRNEKLVKIYQKELLEIYDTNDFYDMASDYGNGRGGGFSPSEVTNIDTLEGLIDNASEAMNVEPYLFRNKVGRNRSEESSMMDTYQNQFIEELGHLIDEMSEQKMKYKY</sequence>
<keyword evidence="1" id="KW-0614">Plasmid</keyword>
<protein>
    <submittedName>
        <fullName evidence="1">Uncharacterized protein</fullName>
    </submittedName>
</protein>
<organism evidence="1 2">
    <name type="scientific">Enterococcus faecalis</name>
    <name type="common">Streptococcus faecalis</name>
    <dbReference type="NCBI Taxonomy" id="1351"/>
    <lineage>
        <taxon>Bacteria</taxon>
        <taxon>Bacillati</taxon>
        <taxon>Bacillota</taxon>
        <taxon>Bacilli</taxon>
        <taxon>Lactobacillales</taxon>
        <taxon>Enterococcaceae</taxon>
        <taxon>Enterococcus</taxon>
    </lineage>
</organism>
<reference evidence="1" key="1">
    <citation type="submission" date="2022-08" db="EMBL/GenBank/DDBJ databases">
        <title>Molecular epidemiological analysis of five strains of VanD-type vancomycin-resistant Enterococcus faecalis.</title>
        <authorList>
            <person name="Mimura K."/>
            <person name="Hashimoto Y."/>
            <person name="Tomita H."/>
        </authorList>
    </citation>
    <scope>NUCLEOTIDE SEQUENCE</scope>
    <source>
        <strain evidence="1">SVR2332</strain>
        <plasmid evidence="1">pSVR2332_phage</plasmid>
    </source>
</reference>
<dbReference type="Proteomes" id="UP001317613">
    <property type="component" value="Plasmid pSVR2332_phage"/>
</dbReference>
<accession>A0AC59HW72</accession>
<proteinExistence type="predicted"/>
<evidence type="ECO:0000313" key="2">
    <source>
        <dbReference type="Proteomes" id="UP001317613"/>
    </source>
</evidence>
<gene>
    <name evidence="1" type="ORF">EfsSVR2332_40520</name>
</gene>
<geneLocation type="plasmid" evidence="1 2">
    <name>pSVR2332_phage</name>
</geneLocation>
<dbReference type="EMBL" id="AP026731">
    <property type="protein sequence ID" value="BDQ63974.1"/>
    <property type="molecule type" value="Genomic_DNA"/>
</dbReference>
<name>A0AC59HW72_ENTFL</name>